<evidence type="ECO:0000313" key="2">
    <source>
        <dbReference type="Proteomes" id="UP000245626"/>
    </source>
</evidence>
<dbReference type="EMBL" id="KZ820053">
    <property type="protein sequence ID" value="PWN49424.1"/>
    <property type="molecule type" value="Genomic_DNA"/>
</dbReference>
<sequence length="241" mass="26730">MKLEEEIGDLRSGKLELEGENSKLKEEMIKLKQEMRRKDDLLATSDKISVGLYNIMMRAKGELEECERLAPALRSVSSSYSTSSETDVDVEEEDEEGSDEDEEESQEHGEEESSVSKEESEGSELEEVGREEEGEALFGDETIIVRDVVTSDSEQLEALDNEEEEVYDQAIAGNVQVEQGALRREEGLPIGQGEPGVELEGGEGRHQAENREDPKEGKDSTSVDIVQVEKGVDEDGRESIS</sequence>
<accession>A0ACD0NUC3</accession>
<proteinExistence type="predicted"/>
<dbReference type="Proteomes" id="UP000245626">
    <property type="component" value="Unassembled WGS sequence"/>
</dbReference>
<organism evidence="1 2">
    <name type="scientific">Violaceomyces palustris</name>
    <dbReference type="NCBI Taxonomy" id="1673888"/>
    <lineage>
        <taxon>Eukaryota</taxon>
        <taxon>Fungi</taxon>
        <taxon>Dikarya</taxon>
        <taxon>Basidiomycota</taxon>
        <taxon>Ustilaginomycotina</taxon>
        <taxon>Ustilaginomycetes</taxon>
        <taxon>Violaceomycetales</taxon>
        <taxon>Violaceomycetaceae</taxon>
        <taxon>Violaceomyces</taxon>
    </lineage>
</organism>
<keyword evidence="2" id="KW-1185">Reference proteome</keyword>
<evidence type="ECO:0000313" key="1">
    <source>
        <dbReference type="EMBL" id="PWN49424.1"/>
    </source>
</evidence>
<protein>
    <submittedName>
        <fullName evidence="1">Uncharacterized protein</fullName>
    </submittedName>
</protein>
<gene>
    <name evidence="1" type="ORF">IE53DRAFT_146523</name>
</gene>
<name>A0ACD0NUC3_9BASI</name>
<reference evidence="1 2" key="1">
    <citation type="journal article" date="2018" name="Mol. Biol. Evol.">
        <title>Broad Genomic Sampling Reveals a Smut Pathogenic Ancestry of the Fungal Clade Ustilaginomycotina.</title>
        <authorList>
            <person name="Kijpornyongpan T."/>
            <person name="Mondo S.J."/>
            <person name="Barry K."/>
            <person name="Sandor L."/>
            <person name="Lee J."/>
            <person name="Lipzen A."/>
            <person name="Pangilinan J."/>
            <person name="LaButti K."/>
            <person name="Hainaut M."/>
            <person name="Henrissat B."/>
            <person name="Grigoriev I.V."/>
            <person name="Spatafora J.W."/>
            <person name="Aime M.C."/>
        </authorList>
    </citation>
    <scope>NUCLEOTIDE SEQUENCE [LARGE SCALE GENOMIC DNA]</scope>
    <source>
        <strain evidence="1 2">SA 807</strain>
    </source>
</reference>